<dbReference type="SMART" id="SM00564">
    <property type="entry name" value="PQQ"/>
    <property type="match status" value="7"/>
</dbReference>
<dbReference type="Gene3D" id="2.140.10.10">
    <property type="entry name" value="Quinoprotein alcohol dehydrogenase-like superfamily"/>
    <property type="match status" value="1"/>
</dbReference>
<reference evidence="2 3" key="1">
    <citation type="journal article" date="2019" name="Int. J. Syst. Evol. Microbiol.">
        <title>The Global Catalogue of Microorganisms (GCM) 10K type strain sequencing project: providing services to taxonomists for standard genome sequencing and annotation.</title>
        <authorList>
            <consortium name="The Broad Institute Genomics Platform"/>
            <consortium name="The Broad Institute Genome Sequencing Center for Infectious Disease"/>
            <person name="Wu L."/>
            <person name="Ma J."/>
        </authorList>
    </citation>
    <scope>NUCLEOTIDE SEQUENCE [LARGE SCALE GENOMIC DNA]</scope>
    <source>
        <strain evidence="2 3">RDMS1</strain>
    </source>
</reference>
<accession>A0ABD5YHF6</accession>
<evidence type="ECO:0000313" key="3">
    <source>
        <dbReference type="Proteomes" id="UP001596417"/>
    </source>
</evidence>
<protein>
    <submittedName>
        <fullName evidence="2">PQQ-binding-like beta-propeller repeat protein</fullName>
    </submittedName>
</protein>
<dbReference type="AlphaFoldDB" id="A0ABD5YHF6"/>
<dbReference type="PANTHER" id="PTHR34512">
    <property type="entry name" value="CELL SURFACE PROTEIN"/>
    <property type="match status" value="1"/>
</dbReference>
<dbReference type="GeneID" id="76198222"/>
<dbReference type="Proteomes" id="UP001596417">
    <property type="component" value="Unassembled WGS sequence"/>
</dbReference>
<dbReference type="InterPro" id="IPR018391">
    <property type="entry name" value="PQQ_b-propeller_rpt"/>
</dbReference>
<dbReference type="SUPFAM" id="SSF50998">
    <property type="entry name" value="Quinoprotein alcohol dehydrogenase-like"/>
    <property type="match status" value="1"/>
</dbReference>
<proteinExistence type="predicted"/>
<organism evidence="2 3">
    <name type="scientific">Halocatena marina</name>
    <dbReference type="NCBI Taxonomy" id="2934937"/>
    <lineage>
        <taxon>Archaea</taxon>
        <taxon>Methanobacteriati</taxon>
        <taxon>Methanobacteriota</taxon>
        <taxon>Stenosarchaea group</taxon>
        <taxon>Halobacteria</taxon>
        <taxon>Halobacteriales</taxon>
        <taxon>Natronomonadaceae</taxon>
        <taxon>Halocatena</taxon>
    </lineage>
</organism>
<evidence type="ECO:0000313" key="2">
    <source>
        <dbReference type="EMBL" id="MFC7188668.1"/>
    </source>
</evidence>
<sequence>MVSSDTSSLRTRRSVLAACGTAMLAGCSDILAPDSPPPSIECTHTTYDWPMYGYDAARTSHVRSHDLPVAAEASRFSQTGTHTGGGSADAPPVVHDGVAYIAGSVRIEARDIETGARLWESEPEDGIETSPVLACGTVYVSTVNETLAFDPEDGTELWRADVGTHFGVSSSPVAVGDTVYVVGVGVTALDAETGTKRWHAQIEHSALGIAIGDHIYVGAGSNGSGEVAAFTRDGDDLWRTTAAGQVYSATSVVGDTVYAISKTGVLTALAVADGSVRWEASVEHGINEPPAVANGRIVVSAGNEKRTMAFNAATGNRLWTFETGVSTGAPVITGDRVLATGANTGIHVLDVGTGNRVHHWPIENVGSQPVIAGRRLFYRGWDVSDVFVIEP</sequence>
<dbReference type="Gene3D" id="2.40.10.480">
    <property type="match status" value="1"/>
</dbReference>
<name>A0ABD5YHF6_9EURY</name>
<gene>
    <name evidence="2" type="ORF">ACFQL7_01590</name>
</gene>
<dbReference type="InterPro" id="IPR015943">
    <property type="entry name" value="WD40/YVTN_repeat-like_dom_sf"/>
</dbReference>
<dbReference type="RefSeq" id="WP_248904203.1">
    <property type="nucleotide sequence ID" value="NZ_CP109979.1"/>
</dbReference>
<dbReference type="EMBL" id="JBHTAX010000001">
    <property type="protein sequence ID" value="MFC7188668.1"/>
    <property type="molecule type" value="Genomic_DNA"/>
</dbReference>
<keyword evidence="3" id="KW-1185">Reference proteome</keyword>
<evidence type="ECO:0000259" key="1">
    <source>
        <dbReference type="Pfam" id="PF13360"/>
    </source>
</evidence>
<dbReference type="InterPro" id="IPR002372">
    <property type="entry name" value="PQQ_rpt_dom"/>
</dbReference>
<dbReference type="InterPro" id="IPR011047">
    <property type="entry name" value="Quinoprotein_ADH-like_sf"/>
</dbReference>
<dbReference type="Gene3D" id="2.130.10.10">
    <property type="entry name" value="YVTN repeat-like/Quinoprotein amine dehydrogenase"/>
    <property type="match status" value="1"/>
</dbReference>
<comment type="caution">
    <text evidence="2">The sequence shown here is derived from an EMBL/GenBank/DDBJ whole genome shotgun (WGS) entry which is preliminary data.</text>
</comment>
<dbReference type="Pfam" id="PF13360">
    <property type="entry name" value="PQQ_2"/>
    <property type="match status" value="2"/>
</dbReference>
<dbReference type="PANTHER" id="PTHR34512:SF30">
    <property type="entry name" value="OUTER MEMBRANE PROTEIN ASSEMBLY FACTOR BAMB"/>
    <property type="match status" value="1"/>
</dbReference>
<feature type="domain" description="Pyrrolo-quinoline quinone repeat" evidence="1">
    <location>
        <begin position="224"/>
        <end position="362"/>
    </location>
</feature>
<feature type="domain" description="Pyrrolo-quinoline quinone repeat" evidence="1">
    <location>
        <begin position="72"/>
        <end position="203"/>
    </location>
</feature>